<sequence>MAFMFPLFFNLHEESSRAQRHNDRVTLLASLERRMDELVAAMDKLDKEAAKLIEDAQTLSDKAIKEGRCLQHDEALRAEFEQLKSRSESFKARSRALKIESAQMRVEVNRIKALR</sequence>
<protein>
    <submittedName>
        <fullName evidence="2">Uncharacterized protein</fullName>
    </submittedName>
</protein>
<proteinExistence type="predicted"/>
<dbReference type="Proteomes" id="UP001316803">
    <property type="component" value="Unassembled WGS sequence"/>
</dbReference>
<evidence type="ECO:0000313" key="3">
    <source>
        <dbReference type="Proteomes" id="UP001316803"/>
    </source>
</evidence>
<gene>
    <name evidence="2" type="ORF">OHC33_007324</name>
</gene>
<keyword evidence="3" id="KW-1185">Reference proteome</keyword>
<evidence type="ECO:0000256" key="1">
    <source>
        <dbReference type="SAM" id="Coils"/>
    </source>
</evidence>
<organism evidence="2 3">
    <name type="scientific">Knufia fluminis</name>
    <dbReference type="NCBI Taxonomy" id="191047"/>
    <lineage>
        <taxon>Eukaryota</taxon>
        <taxon>Fungi</taxon>
        <taxon>Dikarya</taxon>
        <taxon>Ascomycota</taxon>
        <taxon>Pezizomycotina</taxon>
        <taxon>Eurotiomycetes</taxon>
        <taxon>Chaetothyriomycetidae</taxon>
        <taxon>Chaetothyriales</taxon>
        <taxon>Trichomeriaceae</taxon>
        <taxon>Knufia</taxon>
    </lineage>
</organism>
<dbReference type="Gene3D" id="1.20.5.340">
    <property type="match status" value="1"/>
</dbReference>
<accession>A0AAN8EKJ4</accession>
<comment type="caution">
    <text evidence="2">The sequence shown here is derived from an EMBL/GenBank/DDBJ whole genome shotgun (WGS) entry which is preliminary data.</text>
</comment>
<reference evidence="2 3" key="1">
    <citation type="submission" date="2022-12" db="EMBL/GenBank/DDBJ databases">
        <title>Genomic features and morphological characterization of a novel Knufia sp. strain isolated from spacecraft assembly facility.</title>
        <authorList>
            <person name="Teixeira M."/>
            <person name="Chander A.M."/>
            <person name="Stajich J.E."/>
            <person name="Venkateswaran K."/>
        </authorList>
    </citation>
    <scope>NUCLEOTIDE SEQUENCE [LARGE SCALE GENOMIC DNA]</scope>
    <source>
        <strain evidence="2 3">FJI-L2-BK-P2</strain>
    </source>
</reference>
<dbReference type="AlphaFoldDB" id="A0AAN8EKJ4"/>
<name>A0AAN8EKJ4_9EURO</name>
<keyword evidence="1" id="KW-0175">Coiled coil</keyword>
<dbReference type="EMBL" id="JAKLMC020000019">
    <property type="protein sequence ID" value="KAK5951645.1"/>
    <property type="molecule type" value="Genomic_DNA"/>
</dbReference>
<evidence type="ECO:0000313" key="2">
    <source>
        <dbReference type="EMBL" id="KAK5951645.1"/>
    </source>
</evidence>
<feature type="coiled-coil region" evidence="1">
    <location>
        <begin position="28"/>
        <end position="62"/>
    </location>
</feature>